<evidence type="ECO:0000313" key="3">
    <source>
        <dbReference type="Proteomes" id="UP000011731"/>
    </source>
</evidence>
<dbReference type="EMBL" id="AOEX01000060">
    <property type="protein sequence ID" value="EME61282.1"/>
    <property type="molecule type" value="Genomic_DNA"/>
</dbReference>
<protein>
    <recommendedName>
        <fullName evidence="4">DUF202 domain-containing protein</fullName>
    </recommendedName>
</protein>
<evidence type="ECO:0000313" key="2">
    <source>
        <dbReference type="EMBL" id="EME61282.1"/>
    </source>
</evidence>
<keyword evidence="1" id="KW-0812">Transmembrane</keyword>
<accession>M2Z1Z0</accession>
<dbReference type="AlphaFoldDB" id="M2Z1Z0"/>
<reference evidence="2 3" key="1">
    <citation type="journal article" date="2013" name="Genome Announc.">
        <title>Draft Genome Sequence of Rhodococcus ruber Strain BKS 20-38.</title>
        <authorList>
            <person name="Bala M."/>
            <person name="Kumar S."/>
            <person name="Raghava G.P."/>
            <person name="Mayilraj S."/>
        </authorList>
    </citation>
    <scope>NUCLEOTIDE SEQUENCE [LARGE SCALE GENOMIC DNA]</scope>
    <source>
        <strain evidence="2 3">BKS 20-38</strain>
    </source>
</reference>
<comment type="caution">
    <text evidence="2">The sequence shown here is derived from an EMBL/GenBank/DDBJ whole genome shotgun (WGS) entry which is preliminary data.</text>
</comment>
<keyword evidence="1" id="KW-0472">Membrane</keyword>
<keyword evidence="3" id="KW-1185">Reference proteome</keyword>
<feature type="transmembrane region" description="Helical" evidence="1">
    <location>
        <begin position="20"/>
        <end position="43"/>
    </location>
</feature>
<gene>
    <name evidence="2" type="ORF">G352_19026</name>
</gene>
<evidence type="ECO:0000256" key="1">
    <source>
        <dbReference type="SAM" id="Phobius"/>
    </source>
</evidence>
<feature type="transmembrane region" description="Helical" evidence="1">
    <location>
        <begin position="64"/>
        <end position="84"/>
    </location>
</feature>
<proteinExistence type="predicted"/>
<dbReference type="Proteomes" id="UP000011731">
    <property type="component" value="Unassembled WGS sequence"/>
</dbReference>
<sequence length="85" mass="8712">MGTLAAGVAIHELLPVTGNFVAPNAISLAFIVLSVLLAIGAYFHWRTAQQAIRRGGPLRGTTMVTTVTAALALVALLACVVIVAS</sequence>
<organism evidence="2 3">
    <name type="scientific">Rhodococcus ruber BKS 20-38</name>
    <dbReference type="NCBI Taxonomy" id="1278076"/>
    <lineage>
        <taxon>Bacteria</taxon>
        <taxon>Bacillati</taxon>
        <taxon>Actinomycetota</taxon>
        <taxon>Actinomycetes</taxon>
        <taxon>Mycobacteriales</taxon>
        <taxon>Nocardiaceae</taxon>
        <taxon>Rhodococcus</taxon>
    </lineage>
</organism>
<evidence type="ECO:0008006" key="4">
    <source>
        <dbReference type="Google" id="ProtNLM"/>
    </source>
</evidence>
<keyword evidence="1" id="KW-1133">Transmembrane helix</keyword>
<name>M2Z1Z0_9NOCA</name>